<dbReference type="GO" id="GO:0004519">
    <property type="term" value="F:endonuclease activity"/>
    <property type="evidence" value="ECO:0007669"/>
    <property type="project" value="UniProtKB-KW"/>
</dbReference>
<keyword evidence="3" id="KW-1185">Reference proteome</keyword>
<dbReference type="PANTHER" id="PTHR12110">
    <property type="entry name" value="HYDROXYPYRUVATE ISOMERASE"/>
    <property type="match status" value="1"/>
</dbReference>
<dbReference type="Pfam" id="PF01261">
    <property type="entry name" value="AP_endonuc_2"/>
    <property type="match status" value="1"/>
</dbReference>
<keyword evidence="2" id="KW-0378">Hydrolase</keyword>
<evidence type="ECO:0000313" key="2">
    <source>
        <dbReference type="EMBL" id="OWW19537.1"/>
    </source>
</evidence>
<dbReference type="AlphaFoldDB" id="A0A254TBK5"/>
<dbReference type="RefSeq" id="WP_088706447.1">
    <property type="nucleotide sequence ID" value="NZ_LSTO01000001.1"/>
</dbReference>
<accession>A0A254TBK5</accession>
<comment type="caution">
    <text evidence="2">The sequence shown here is derived from an EMBL/GenBank/DDBJ whole genome shotgun (WGS) entry which is preliminary data.</text>
</comment>
<name>A0A254TBK5_9BURK</name>
<gene>
    <name evidence="2" type="ORF">AYR66_08435</name>
</gene>
<dbReference type="Gene3D" id="3.20.20.150">
    <property type="entry name" value="Divalent-metal-dependent TIM barrel enzymes"/>
    <property type="match status" value="1"/>
</dbReference>
<dbReference type="PANTHER" id="PTHR12110:SF48">
    <property type="entry name" value="BLL3656 PROTEIN"/>
    <property type="match status" value="1"/>
</dbReference>
<protein>
    <submittedName>
        <fullName evidence="2">AP endonuclease</fullName>
    </submittedName>
</protein>
<keyword evidence="2" id="KW-0540">Nuclease</keyword>
<feature type="domain" description="Xylose isomerase-like TIM barrel" evidence="1">
    <location>
        <begin position="27"/>
        <end position="256"/>
    </location>
</feature>
<organism evidence="2 3">
    <name type="scientific">Noviherbaspirillum denitrificans</name>
    <dbReference type="NCBI Taxonomy" id="1968433"/>
    <lineage>
        <taxon>Bacteria</taxon>
        <taxon>Pseudomonadati</taxon>
        <taxon>Pseudomonadota</taxon>
        <taxon>Betaproteobacteria</taxon>
        <taxon>Burkholderiales</taxon>
        <taxon>Oxalobacteraceae</taxon>
        <taxon>Noviherbaspirillum</taxon>
    </lineage>
</organism>
<sequence length="275" mass="29758">MTAPTRPLSLAALTVLELTPPQQVECAAQAGYTHIGLRPVPATDTEVRHDVVGDTPLVRETEARLRDLGIKVLDIEILRLKPDTDVNTYLPALETGARLGATYVLVAGNDPDEARLIDSFGALCDLARPLGLKPCIEPMPWTDAKDVKQAGRIVQAAARANGGIIIDPIHFDRSCSTVEDIAALPPELFGYMQFCDAPAERPTDVPGLLFQARCERKIPGEGGLDLAALLNAMPDGIPLSLEIPMEEMAKTANAFERARRAREATLALLNRINQQ</sequence>
<dbReference type="InterPro" id="IPR013022">
    <property type="entry name" value="Xyl_isomerase-like_TIM-brl"/>
</dbReference>
<dbReference type="InterPro" id="IPR036237">
    <property type="entry name" value="Xyl_isomerase-like_sf"/>
</dbReference>
<dbReference type="Proteomes" id="UP000197535">
    <property type="component" value="Unassembled WGS sequence"/>
</dbReference>
<dbReference type="SUPFAM" id="SSF51658">
    <property type="entry name" value="Xylose isomerase-like"/>
    <property type="match status" value="1"/>
</dbReference>
<evidence type="ECO:0000313" key="3">
    <source>
        <dbReference type="Proteomes" id="UP000197535"/>
    </source>
</evidence>
<dbReference type="InterPro" id="IPR050312">
    <property type="entry name" value="IolE/XylAMocC-like"/>
</dbReference>
<dbReference type="OrthoDB" id="9072761at2"/>
<proteinExistence type="predicted"/>
<reference evidence="2 3" key="1">
    <citation type="submission" date="2016-02" db="EMBL/GenBank/DDBJ databases">
        <authorList>
            <person name="Wen L."/>
            <person name="He K."/>
            <person name="Yang H."/>
        </authorList>
    </citation>
    <scope>NUCLEOTIDE SEQUENCE [LARGE SCALE GENOMIC DNA]</scope>
    <source>
        <strain evidence="2 3">TSA40</strain>
    </source>
</reference>
<keyword evidence="2" id="KW-0255">Endonuclease</keyword>
<dbReference type="EMBL" id="LSTO01000001">
    <property type="protein sequence ID" value="OWW19537.1"/>
    <property type="molecule type" value="Genomic_DNA"/>
</dbReference>
<evidence type="ECO:0000259" key="1">
    <source>
        <dbReference type="Pfam" id="PF01261"/>
    </source>
</evidence>